<feature type="signal peptide" evidence="1">
    <location>
        <begin position="1"/>
        <end position="23"/>
    </location>
</feature>
<gene>
    <name evidence="2" type="ORF">KEM10_12925</name>
</gene>
<dbReference type="EMBL" id="JAGUCO010000008">
    <property type="protein sequence ID" value="MBS2099188.1"/>
    <property type="molecule type" value="Genomic_DNA"/>
</dbReference>
<comment type="caution">
    <text evidence="2">The sequence shown here is derived from an EMBL/GenBank/DDBJ whole genome shotgun (WGS) entry which is preliminary data.</text>
</comment>
<accession>A0ABS5JWG0</accession>
<name>A0ABS5JWG0_9BACT</name>
<proteinExistence type="predicted"/>
<evidence type="ECO:0000256" key="1">
    <source>
        <dbReference type="SAM" id="SignalP"/>
    </source>
</evidence>
<keyword evidence="3" id="KW-1185">Reference proteome</keyword>
<evidence type="ECO:0000313" key="2">
    <source>
        <dbReference type="EMBL" id="MBS2099188.1"/>
    </source>
</evidence>
<keyword evidence="1" id="KW-0732">Signal</keyword>
<evidence type="ECO:0000313" key="3">
    <source>
        <dbReference type="Proteomes" id="UP000708576"/>
    </source>
</evidence>
<feature type="chain" id="PRO_5045521349" description="Preprotein translocase subunit SecD" evidence="1">
    <location>
        <begin position="24"/>
        <end position="222"/>
    </location>
</feature>
<dbReference type="Proteomes" id="UP000708576">
    <property type="component" value="Unassembled WGS sequence"/>
</dbReference>
<reference evidence="2 3" key="1">
    <citation type="journal article" date="2015" name="Int. J. Syst. Evol. Microbiol.">
        <title>Carboxylicivirga linearis sp. nov., isolated from a sea cucumber culture pond.</title>
        <authorList>
            <person name="Wang F.Q."/>
            <person name="Zhou Y.X."/>
            <person name="Lin X.Z."/>
            <person name="Chen G.J."/>
            <person name="Du Z.J."/>
        </authorList>
    </citation>
    <scope>NUCLEOTIDE SEQUENCE [LARGE SCALE GENOMIC DNA]</scope>
    <source>
        <strain evidence="2 3">FB218</strain>
    </source>
</reference>
<organism evidence="2 3">
    <name type="scientific">Carboxylicivirga linearis</name>
    <dbReference type="NCBI Taxonomy" id="1628157"/>
    <lineage>
        <taxon>Bacteria</taxon>
        <taxon>Pseudomonadati</taxon>
        <taxon>Bacteroidota</taxon>
        <taxon>Bacteroidia</taxon>
        <taxon>Marinilabiliales</taxon>
        <taxon>Marinilabiliaceae</taxon>
        <taxon>Carboxylicivirga</taxon>
    </lineage>
</organism>
<evidence type="ECO:0008006" key="4">
    <source>
        <dbReference type="Google" id="ProtNLM"/>
    </source>
</evidence>
<protein>
    <recommendedName>
        <fullName evidence="4">Preprotein translocase subunit SecD</fullName>
    </recommendedName>
</protein>
<sequence>MKNTYRILVSLAALIIITISAHAVTHIEFETAIQFVKENGAIMAAAPVLVSPNITKELIDQLKVKHGKLKIITVVVEAPVYDIDQLTSVQTANLRILGIDPEIVSNSELPIEDRLKQLERLKEFRDDSSKLELLQTLTCLEGKILEDGEQYQFLVKRPDRGLIKMLLPLAQSGKIDDFAEKGVKNLVVGGDMEALDDGIVFMGVVSQLKQMIAPAQAFLSKA</sequence>
<dbReference type="RefSeq" id="WP_212216431.1">
    <property type="nucleotide sequence ID" value="NZ_JAGUCO010000008.1"/>
</dbReference>